<dbReference type="GO" id="GO:0005506">
    <property type="term" value="F:iron ion binding"/>
    <property type="evidence" value="ECO:0007669"/>
    <property type="project" value="InterPro"/>
</dbReference>
<feature type="transmembrane region" description="Helical" evidence="6">
    <location>
        <begin position="12"/>
        <end position="30"/>
    </location>
</feature>
<dbReference type="EMBL" id="JBDFQZ010000001">
    <property type="protein sequence ID" value="KAK9757228.1"/>
    <property type="molecule type" value="Genomic_DNA"/>
</dbReference>
<dbReference type="Gene3D" id="1.10.630.10">
    <property type="entry name" value="Cytochrome P450"/>
    <property type="match status" value="1"/>
</dbReference>
<protein>
    <recommendedName>
        <fullName evidence="9">Cytochrome P450</fullName>
    </recommendedName>
</protein>
<dbReference type="InterPro" id="IPR002401">
    <property type="entry name" value="Cyt_P450_E_grp-I"/>
</dbReference>
<evidence type="ECO:0000256" key="5">
    <source>
        <dbReference type="RuleBase" id="RU000461"/>
    </source>
</evidence>
<keyword evidence="3 4" id="KW-0408">Iron</keyword>
<keyword evidence="6" id="KW-0472">Membrane</keyword>
<keyword evidence="4 5" id="KW-0349">Heme</keyword>
<comment type="similarity">
    <text evidence="1 5">Belongs to the cytochrome P450 family.</text>
</comment>
<evidence type="ECO:0000313" key="8">
    <source>
        <dbReference type="Proteomes" id="UP001443914"/>
    </source>
</evidence>
<dbReference type="InterPro" id="IPR001128">
    <property type="entry name" value="Cyt_P450"/>
</dbReference>
<evidence type="ECO:0000256" key="2">
    <source>
        <dbReference type="ARBA" id="ARBA00022723"/>
    </source>
</evidence>
<accession>A0AAW1NFW9</accession>
<keyword evidence="5" id="KW-0560">Oxidoreductase</keyword>
<keyword evidence="5" id="KW-0503">Monooxygenase</keyword>
<dbReference type="InterPro" id="IPR017972">
    <property type="entry name" value="Cyt_P450_CS"/>
</dbReference>
<evidence type="ECO:0000256" key="4">
    <source>
        <dbReference type="PIRSR" id="PIRSR602401-1"/>
    </source>
</evidence>
<dbReference type="InterPro" id="IPR036396">
    <property type="entry name" value="Cyt_P450_sf"/>
</dbReference>
<evidence type="ECO:0000256" key="3">
    <source>
        <dbReference type="ARBA" id="ARBA00023004"/>
    </source>
</evidence>
<name>A0AAW1NFW9_SAPOF</name>
<evidence type="ECO:0000256" key="1">
    <source>
        <dbReference type="ARBA" id="ARBA00010617"/>
    </source>
</evidence>
<dbReference type="Pfam" id="PF00067">
    <property type="entry name" value="p450"/>
    <property type="match status" value="1"/>
</dbReference>
<evidence type="ECO:0000313" key="7">
    <source>
        <dbReference type="EMBL" id="KAK9757228.1"/>
    </source>
</evidence>
<comment type="caution">
    <text evidence="7">The sequence shown here is derived from an EMBL/GenBank/DDBJ whole genome shotgun (WGS) entry which is preliminary data.</text>
</comment>
<proteinExistence type="inferred from homology"/>
<dbReference type="AlphaFoldDB" id="A0AAW1NFW9"/>
<keyword evidence="2 4" id="KW-0479">Metal-binding</keyword>
<keyword evidence="6" id="KW-0812">Transmembrane</keyword>
<dbReference type="PANTHER" id="PTHR47955">
    <property type="entry name" value="CYTOCHROME P450 FAMILY 71 PROTEIN"/>
    <property type="match status" value="1"/>
</dbReference>
<feature type="binding site" description="axial binding residue" evidence="4">
    <location>
        <position position="460"/>
    </location>
    <ligand>
        <name>heme</name>
        <dbReference type="ChEBI" id="CHEBI:30413"/>
    </ligand>
    <ligandPart>
        <name>Fe</name>
        <dbReference type="ChEBI" id="CHEBI:18248"/>
    </ligandPart>
</feature>
<organism evidence="7 8">
    <name type="scientific">Saponaria officinalis</name>
    <name type="common">Common soapwort</name>
    <name type="synonym">Lychnis saponaria</name>
    <dbReference type="NCBI Taxonomy" id="3572"/>
    <lineage>
        <taxon>Eukaryota</taxon>
        <taxon>Viridiplantae</taxon>
        <taxon>Streptophyta</taxon>
        <taxon>Embryophyta</taxon>
        <taxon>Tracheophyta</taxon>
        <taxon>Spermatophyta</taxon>
        <taxon>Magnoliopsida</taxon>
        <taxon>eudicotyledons</taxon>
        <taxon>Gunneridae</taxon>
        <taxon>Pentapetalae</taxon>
        <taxon>Caryophyllales</taxon>
        <taxon>Caryophyllaceae</taxon>
        <taxon>Caryophylleae</taxon>
        <taxon>Saponaria</taxon>
    </lineage>
</organism>
<evidence type="ECO:0000256" key="6">
    <source>
        <dbReference type="SAM" id="Phobius"/>
    </source>
</evidence>
<dbReference type="SUPFAM" id="SSF48264">
    <property type="entry name" value="Cytochrome P450"/>
    <property type="match status" value="1"/>
</dbReference>
<dbReference type="PROSITE" id="PS00086">
    <property type="entry name" value="CYTOCHROME_P450"/>
    <property type="match status" value="1"/>
</dbReference>
<dbReference type="GO" id="GO:0004497">
    <property type="term" value="F:monooxygenase activity"/>
    <property type="evidence" value="ECO:0007669"/>
    <property type="project" value="UniProtKB-KW"/>
</dbReference>
<gene>
    <name evidence="7" type="ORF">RND81_01G149800</name>
</gene>
<dbReference type="PANTHER" id="PTHR47955:SF15">
    <property type="entry name" value="CYTOCHROME P450 71A2-LIKE"/>
    <property type="match status" value="1"/>
</dbReference>
<dbReference type="GO" id="GO:0020037">
    <property type="term" value="F:heme binding"/>
    <property type="evidence" value="ECO:0007669"/>
    <property type="project" value="InterPro"/>
</dbReference>
<dbReference type="CDD" id="cd11072">
    <property type="entry name" value="CYP71-like"/>
    <property type="match status" value="1"/>
</dbReference>
<dbReference type="PRINTS" id="PR00385">
    <property type="entry name" value="P450"/>
</dbReference>
<comment type="cofactor">
    <cofactor evidence="4">
        <name>heme</name>
        <dbReference type="ChEBI" id="CHEBI:30413"/>
    </cofactor>
</comment>
<dbReference type="GO" id="GO:0016705">
    <property type="term" value="F:oxidoreductase activity, acting on paired donors, with incorporation or reduction of molecular oxygen"/>
    <property type="evidence" value="ECO:0007669"/>
    <property type="project" value="InterPro"/>
</dbReference>
<dbReference type="Proteomes" id="UP001443914">
    <property type="component" value="Unassembled WGS sequence"/>
</dbReference>
<reference evidence="7" key="1">
    <citation type="submission" date="2024-03" db="EMBL/GenBank/DDBJ databases">
        <title>WGS assembly of Saponaria officinalis var. Norfolk2.</title>
        <authorList>
            <person name="Jenkins J."/>
            <person name="Shu S."/>
            <person name="Grimwood J."/>
            <person name="Barry K."/>
            <person name="Goodstein D."/>
            <person name="Schmutz J."/>
            <person name="Leebens-Mack J."/>
            <person name="Osbourn A."/>
        </authorList>
    </citation>
    <scope>NUCLEOTIDE SEQUENCE [LARGE SCALE GENOMIC DNA]</scope>
    <source>
        <strain evidence="7">JIC</strain>
    </source>
</reference>
<dbReference type="FunFam" id="1.10.630.10:FF:000011">
    <property type="entry name" value="Cytochrome P450 83B1"/>
    <property type="match status" value="1"/>
</dbReference>
<evidence type="ECO:0008006" key="9">
    <source>
        <dbReference type="Google" id="ProtNLM"/>
    </source>
</evidence>
<sequence length="519" mass="58632">MVSLTSQLLNLIYSQPFTLLTFIIFLLILYKHLHTKHSTTKTFPPNPPSLPLLGNILQLGTHPHRSLKSLSDRYGDTMFIYLGRKPVLIVSSNIVAKEIMKTNDAVFSNRPTTKTSDKLLYNGKDVASAQYGEYWRQMKSICVLHLLSAKRVKSFRSVREDETNLLVEMVGKISPSPVNLSKLLLDLTCNVICRVAFGRIYSQTGAGGTEFSKLLREFLEMLGAFRVGDFIPSLAWTNRLDGWDAKVDRVAKEFDRFLEQVVTEHEDRRRDNQYGDRDSKEDGEKVKDFVDVLLDVQKDETVGFSIERDSIKALLLDMFSGGTDTTYTLVEWAMTELIRHPTIMQKLQQEVRQIAGKNLQVNEDDVKEMKYLKAVIKETLRLHPPIPLLVPRVSLTDAKINGFDIPVGTAVIINAWAIQRNTASWENPECFNPDRFLDTSTDYKGQDFELIPFGSGRRICPGISFTTSNNELVLASLVHKFDWSLPNGARCETLDASESVGLTIHKKDPLLVVATSITT</sequence>
<keyword evidence="6" id="KW-1133">Transmembrane helix</keyword>
<dbReference type="PRINTS" id="PR00463">
    <property type="entry name" value="EP450I"/>
</dbReference>
<keyword evidence="8" id="KW-1185">Reference proteome</keyword>